<proteinExistence type="predicted"/>
<sequence length="117" mass="12672">MTREREPFLGSGPWLLLVESRGHEGGRDGFRQDAVTHVTTGRSVVFFLVDEGVVLAVPGSDAALDRFQEAGGTLAADRFSLAQRGLDKAPLRAGTRVTGMDEVAGWILDPSVRVVWH</sequence>
<dbReference type="AlphaFoldDB" id="A0A918UP67"/>
<evidence type="ECO:0000313" key="2">
    <source>
        <dbReference type="Proteomes" id="UP000622166"/>
    </source>
</evidence>
<organism evidence="1 2">
    <name type="scientific">Streptomyces poonensis</name>
    <dbReference type="NCBI Taxonomy" id="68255"/>
    <lineage>
        <taxon>Bacteria</taxon>
        <taxon>Bacillati</taxon>
        <taxon>Actinomycetota</taxon>
        <taxon>Actinomycetes</taxon>
        <taxon>Kitasatosporales</taxon>
        <taxon>Streptomycetaceae</taxon>
        <taxon>Streptomyces</taxon>
    </lineage>
</organism>
<reference evidence="1" key="2">
    <citation type="submission" date="2020-09" db="EMBL/GenBank/DDBJ databases">
        <authorList>
            <person name="Sun Q."/>
            <person name="Ohkuma M."/>
        </authorList>
    </citation>
    <scope>NUCLEOTIDE SEQUENCE</scope>
    <source>
        <strain evidence="1">JCM 4815</strain>
    </source>
</reference>
<dbReference type="InterPro" id="IPR027396">
    <property type="entry name" value="DsrEFH-like"/>
</dbReference>
<comment type="caution">
    <text evidence="1">The sequence shown here is derived from an EMBL/GenBank/DDBJ whole genome shotgun (WGS) entry which is preliminary data.</text>
</comment>
<keyword evidence="2" id="KW-1185">Reference proteome</keyword>
<evidence type="ECO:0000313" key="1">
    <source>
        <dbReference type="EMBL" id="GGZ25694.1"/>
    </source>
</evidence>
<name>A0A918UP67_9ACTN</name>
<protein>
    <submittedName>
        <fullName evidence="1">Uncharacterized protein</fullName>
    </submittedName>
</protein>
<reference evidence="1" key="1">
    <citation type="journal article" date="2014" name="Int. J. Syst. Evol. Microbiol.">
        <title>Complete genome sequence of Corynebacterium casei LMG S-19264T (=DSM 44701T), isolated from a smear-ripened cheese.</title>
        <authorList>
            <consortium name="US DOE Joint Genome Institute (JGI-PGF)"/>
            <person name="Walter F."/>
            <person name="Albersmeier A."/>
            <person name="Kalinowski J."/>
            <person name="Ruckert C."/>
        </authorList>
    </citation>
    <scope>NUCLEOTIDE SEQUENCE</scope>
    <source>
        <strain evidence="1">JCM 4815</strain>
    </source>
</reference>
<dbReference type="SUPFAM" id="SSF75169">
    <property type="entry name" value="DsrEFH-like"/>
    <property type="match status" value="1"/>
</dbReference>
<dbReference type="EMBL" id="BMVW01000012">
    <property type="protein sequence ID" value="GGZ25694.1"/>
    <property type="molecule type" value="Genomic_DNA"/>
</dbReference>
<gene>
    <name evidence="1" type="ORF">GCM10010365_52440</name>
</gene>
<accession>A0A918UP67</accession>
<dbReference type="Gene3D" id="3.40.1260.10">
    <property type="entry name" value="DsrEFH-like"/>
    <property type="match status" value="1"/>
</dbReference>
<dbReference type="Proteomes" id="UP000622166">
    <property type="component" value="Unassembled WGS sequence"/>
</dbReference>